<reference evidence="2" key="1">
    <citation type="submission" date="2025-08" db="UniProtKB">
        <authorList>
            <consortium name="Ensembl"/>
        </authorList>
    </citation>
    <scope>IDENTIFICATION</scope>
</reference>
<dbReference type="Proteomes" id="UP000694398">
    <property type="component" value="Unassembled WGS sequence"/>
</dbReference>
<dbReference type="AlphaFoldDB" id="A0A8C2VH91"/>
<sequence>RSEGASTMSVATKWFRGAPFGVQSHRFDVSAVYPNQKKCSTFTEAPYSRSHSVEVSHIGPGTYSCRETCFSKKKLKKEVGTGWARAQEAARLTQLPHFRYEALLKERRLQAQKLGPGSYNLKDFLEELQQKPSSTRGLLSSGETRFSGLVGNYYPGPGNYGEKGNPYTQLEEKAWNRSHAEGLMCKMSNKPHPQSHQGSGLGPNTYSIKSSIDEYLARSAGTRGPYDIFSGDRSKPLPYGHYSEQKKKPRELMNFQSFVEELNSRYKKKHGVFSKLPRNPDPSPERINWSPLSQCPRKLATSGPGTWLPQETACKHVNPPPFPLASERSGVKACQTVPEIWNPVGVGRYLNIMRMETKDTGSGTGPCTWVDLSTTLQTQERITPVTKGKCRPAVDYNSDPTP</sequence>
<dbReference type="PANTHER" id="PTHR34914">
    <property type="entry name" value="LYMPHOCYTE EXPANSION MOLECULE"/>
    <property type="match status" value="1"/>
</dbReference>
<dbReference type="GeneTree" id="ENSGT00390000015471"/>
<proteinExistence type="predicted"/>
<name>A0A8C2VH91_CHILA</name>
<dbReference type="PANTHER" id="PTHR34914:SF1">
    <property type="entry name" value="LYMPHOCYTE EXPANSION MOLECULE"/>
    <property type="match status" value="1"/>
</dbReference>
<protein>
    <submittedName>
        <fullName evidence="2">Ciliary microtubule associated protein 2</fullName>
    </submittedName>
</protein>
<evidence type="ECO:0000256" key="1">
    <source>
        <dbReference type="SAM" id="MobiDB-lite"/>
    </source>
</evidence>
<evidence type="ECO:0000313" key="2">
    <source>
        <dbReference type="Ensembl" id="ENSCLAP00000015574.1"/>
    </source>
</evidence>
<dbReference type="InterPro" id="IPR033557">
    <property type="entry name" value="CIMAP2"/>
</dbReference>
<gene>
    <name evidence="2" type="primary">CIMAP2</name>
</gene>
<dbReference type="Ensembl" id="ENSCLAT00000015736.1">
    <property type="protein sequence ID" value="ENSCLAP00000015574.1"/>
    <property type="gene ID" value="ENSCLAG00000010705.1"/>
</dbReference>
<keyword evidence="3" id="KW-1185">Reference proteome</keyword>
<accession>A0A8C2VH91</accession>
<evidence type="ECO:0000313" key="3">
    <source>
        <dbReference type="Proteomes" id="UP000694398"/>
    </source>
</evidence>
<organism evidence="2 3">
    <name type="scientific">Chinchilla lanigera</name>
    <name type="common">Long-tailed chinchilla</name>
    <name type="synonym">Chinchilla villidera</name>
    <dbReference type="NCBI Taxonomy" id="34839"/>
    <lineage>
        <taxon>Eukaryota</taxon>
        <taxon>Metazoa</taxon>
        <taxon>Chordata</taxon>
        <taxon>Craniata</taxon>
        <taxon>Vertebrata</taxon>
        <taxon>Euteleostomi</taxon>
        <taxon>Mammalia</taxon>
        <taxon>Eutheria</taxon>
        <taxon>Euarchontoglires</taxon>
        <taxon>Glires</taxon>
        <taxon>Rodentia</taxon>
        <taxon>Hystricomorpha</taxon>
        <taxon>Chinchillidae</taxon>
        <taxon>Chinchilla</taxon>
    </lineage>
</organism>
<feature type="region of interest" description="Disordered" evidence="1">
    <location>
        <begin position="271"/>
        <end position="291"/>
    </location>
</feature>
<dbReference type="OMA" id="SSQMIMG"/>
<reference evidence="2" key="2">
    <citation type="submission" date="2025-09" db="UniProtKB">
        <authorList>
            <consortium name="Ensembl"/>
        </authorList>
    </citation>
    <scope>IDENTIFICATION</scope>
</reference>